<evidence type="ECO:0008006" key="4">
    <source>
        <dbReference type="Google" id="ProtNLM"/>
    </source>
</evidence>
<organism evidence="2 3">
    <name type="scientific">Solimonas terrae</name>
    <dbReference type="NCBI Taxonomy" id="1396819"/>
    <lineage>
        <taxon>Bacteria</taxon>
        <taxon>Pseudomonadati</taxon>
        <taxon>Pseudomonadota</taxon>
        <taxon>Gammaproteobacteria</taxon>
        <taxon>Nevskiales</taxon>
        <taxon>Nevskiaceae</taxon>
        <taxon>Solimonas</taxon>
    </lineage>
</organism>
<evidence type="ECO:0000313" key="2">
    <source>
        <dbReference type="EMBL" id="NGY04858.1"/>
    </source>
</evidence>
<dbReference type="Proteomes" id="UP000472676">
    <property type="component" value="Unassembled WGS sequence"/>
</dbReference>
<dbReference type="AlphaFoldDB" id="A0A6M2BQV8"/>
<keyword evidence="1" id="KW-0732">Signal</keyword>
<dbReference type="EMBL" id="JAAMOW010000004">
    <property type="protein sequence ID" value="NGY04858.1"/>
    <property type="molecule type" value="Genomic_DNA"/>
</dbReference>
<sequence>MKIIRIVLSAAAFGALSTLAWAQNSGSGGASGSLPGGTGVDSGVQSMGEISSKSSRGLAGGLESVFGGLTILGGQGVGDRVGADFALLGDDEGTDDYVILTLADDGQPVKVVVHQLKIVSIDPVAPISVAVPIANACS</sequence>
<gene>
    <name evidence="2" type="ORF">G7Y85_08775</name>
</gene>
<feature type="chain" id="PRO_5026756691" description="Curli production assembly/transport component CsgF" evidence="1">
    <location>
        <begin position="23"/>
        <end position="138"/>
    </location>
</feature>
<protein>
    <recommendedName>
        <fullName evidence="4">Curli production assembly/transport component CsgF</fullName>
    </recommendedName>
</protein>
<evidence type="ECO:0000256" key="1">
    <source>
        <dbReference type="SAM" id="SignalP"/>
    </source>
</evidence>
<accession>A0A6M2BQV8</accession>
<reference evidence="2 3" key="1">
    <citation type="journal article" date="2014" name="Int. J. Syst. Evol. Microbiol.">
        <title>Solimonas terrae sp. nov., isolated from soil.</title>
        <authorList>
            <person name="Kim S.J."/>
            <person name="Moon J.Y."/>
            <person name="Weon H.Y."/>
            <person name="Ahn J.H."/>
            <person name="Chen W.M."/>
            <person name="Kwon S.W."/>
        </authorList>
    </citation>
    <scope>NUCLEOTIDE SEQUENCE [LARGE SCALE GENOMIC DNA]</scope>
    <source>
        <strain evidence="2 3">KIS83-12</strain>
    </source>
</reference>
<keyword evidence="3" id="KW-1185">Reference proteome</keyword>
<comment type="caution">
    <text evidence="2">The sequence shown here is derived from an EMBL/GenBank/DDBJ whole genome shotgun (WGS) entry which is preliminary data.</text>
</comment>
<evidence type="ECO:0000313" key="3">
    <source>
        <dbReference type="Proteomes" id="UP000472676"/>
    </source>
</evidence>
<proteinExistence type="predicted"/>
<name>A0A6M2BQV8_9GAMM</name>
<feature type="signal peptide" evidence="1">
    <location>
        <begin position="1"/>
        <end position="22"/>
    </location>
</feature>
<dbReference type="RefSeq" id="WP_166255062.1">
    <property type="nucleotide sequence ID" value="NZ_JAAMOW010000004.1"/>
</dbReference>